<organism evidence="1 2">
    <name type="scientific">Paraglomus occultum</name>
    <dbReference type="NCBI Taxonomy" id="144539"/>
    <lineage>
        <taxon>Eukaryota</taxon>
        <taxon>Fungi</taxon>
        <taxon>Fungi incertae sedis</taxon>
        <taxon>Mucoromycota</taxon>
        <taxon>Glomeromycotina</taxon>
        <taxon>Glomeromycetes</taxon>
        <taxon>Paraglomerales</taxon>
        <taxon>Paraglomeraceae</taxon>
        <taxon>Paraglomus</taxon>
    </lineage>
</organism>
<gene>
    <name evidence="1" type="ORF">POCULU_LOCUS3906</name>
</gene>
<dbReference type="Gene3D" id="3.90.25.10">
    <property type="entry name" value="UDP-galactose 4-epimerase, domain 1"/>
    <property type="match status" value="1"/>
</dbReference>
<reference evidence="1" key="1">
    <citation type="submission" date="2021-06" db="EMBL/GenBank/DDBJ databases">
        <authorList>
            <person name="Kallberg Y."/>
            <person name="Tangrot J."/>
            <person name="Rosling A."/>
        </authorList>
    </citation>
    <scope>NUCLEOTIDE SEQUENCE</scope>
    <source>
        <strain evidence="1">IA702</strain>
    </source>
</reference>
<dbReference type="InterPro" id="IPR036291">
    <property type="entry name" value="NAD(P)-bd_dom_sf"/>
</dbReference>
<sequence length="279" mass="31571">MTKGRIFVLEADRPTALATIRALYTTGSHHSNCRIDITALVSEHASKEALAALQELSCKIVTITDPRSVSFEGCTKLYVVGSPERLDSLIPYIEAAKKASVQFVLLQSVLAADERGDYGRKYLNAEKKLMELFGKKECSSSEENSKARSPEDHKKLHHHAWWCILRVSFYDHYMFAFKDGIKKGVLELPIGDGKIGYVSANILDKSENYYSHIYTVTGNELFSGQLLASRLSNILKHEVKYVPSEMAHVEEKYLKKHIPNELLRENVMTLFDLIKKGKF</sequence>
<keyword evidence="2" id="KW-1185">Reference proteome</keyword>
<dbReference type="OrthoDB" id="10254221at2759"/>
<dbReference type="EMBL" id="CAJVPJ010000466">
    <property type="protein sequence ID" value="CAG8527795.1"/>
    <property type="molecule type" value="Genomic_DNA"/>
</dbReference>
<accession>A0A9N9AFK1</accession>
<dbReference type="Gene3D" id="3.40.50.720">
    <property type="entry name" value="NAD(P)-binding Rossmann-like Domain"/>
    <property type="match status" value="2"/>
</dbReference>
<comment type="caution">
    <text evidence="1">The sequence shown here is derived from an EMBL/GenBank/DDBJ whole genome shotgun (WGS) entry which is preliminary data.</text>
</comment>
<protein>
    <submittedName>
        <fullName evidence="1">9277_t:CDS:1</fullName>
    </submittedName>
</protein>
<evidence type="ECO:0000313" key="2">
    <source>
        <dbReference type="Proteomes" id="UP000789572"/>
    </source>
</evidence>
<proteinExistence type="predicted"/>
<dbReference type="Proteomes" id="UP000789572">
    <property type="component" value="Unassembled WGS sequence"/>
</dbReference>
<name>A0A9N9AFK1_9GLOM</name>
<evidence type="ECO:0000313" key="1">
    <source>
        <dbReference type="EMBL" id="CAG8527795.1"/>
    </source>
</evidence>
<dbReference type="AlphaFoldDB" id="A0A9N9AFK1"/>
<dbReference type="SUPFAM" id="SSF51735">
    <property type="entry name" value="NAD(P)-binding Rossmann-fold domains"/>
    <property type="match status" value="1"/>
</dbReference>